<feature type="domain" description="SnoaL-like" evidence="1">
    <location>
        <begin position="6"/>
        <end position="136"/>
    </location>
</feature>
<dbReference type="Pfam" id="PF13577">
    <property type="entry name" value="SnoaL_4"/>
    <property type="match status" value="1"/>
</dbReference>
<dbReference type="InterPro" id="IPR032710">
    <property type="entry name" value="NTF2-like_dom_sf"/>
</dbReference>
<name>A0A936ZHR8_9BURK</name>
<dbReference type="EMBL" id="JAEQNA010000001">
    <property type="protein sequence ID" value="MBL0420092.1"/>
    <property type="molecule type" value="Genomic_DNA"/>
</dbReference>
<evidence type="ECO:0000259" key="1">
    <source>
        <dbReference type="Pfam" id="PF13577"/>
    </source>
</evidence>
<protein>
    <submittedName>
        <fullName evidence="2">Nuclear transport factor 2 family protein</fullName>
    </submittedName>
</protein>
<dbReference type="Gene3D" id="3.10.450.50">
    <property type="match status" value="1"/>
</dbReference>
<accession>A0A936ZHR8</accession>
<dbReference type="InterPro" id="IPR011944">
    <property type="entry name" value="Steroid_delta5-4_isomerase"/>
</dbReference>
<gene>
    <name evidence="2" type="ORF">JI739_06995</name>
</gene>
<sequence>MNELERLTITAACRDVIHRGAAAVDANDADGFAALFTEDGVLERPSGAPLQGREAVRQAYAARAPERITRHLVTNTLVEPDSPTEARATSLVLLWGGNAKDEAGPYGRPAEPRQMVGEFHDVLVRTDQGWRIARRRALFVLHASH</sequence>
<dbReference type="RefSeq" id="WP_201683082.1">
    <property type="nucleotide sequence ID" value="NZ_JAEQNA010000001.1"/>
</dbReference>
<evidence type="ECO:0000313" key="3">
    <source>
        <dbReference type="Proteomes" id="UP000613011"/>
    </source>
</evidence>
<proteinExistence type="predicted"/>
<dbReference type="NCBIfam" id="TIGR02246">
    <property type="entry name" value="SgcJ/EcaC family oxidoreductase"/>
    <property type="match status" value="1"/>
</dbReference>
<comment type="caution">
    <text evidence="2">The sequence shown here is derived from an EMBL/GenBank/DDBJ whole genome shotgun (WGS) entry which is preliminary data.</text>
</comment>
<dbReference type="SUPFAM" id="SSF54427">
    <property type="entry name" value="NTF2-like"/>
    <property type="match status" value="1"/>
</dbReference>
<dbReference type="CDD" id="cd00531">
    <property type="entry name" value="NTF2_like"/>
    <property type="match status" value="1"/>
</dbReference>
<dbReference type="InterPro" id="IPR037401">
    <property type="entry name" value="SnoaL-like"/>
</dbReference>
<organism evidence="2 3">
    <name type="scientific">Ramlibacter aurantiacus</name>
    <dbReference type="NCBI Taxonomy" id="2801330"/>
    <lineage>
        <taxon>Bacteria</taxon>
        <taxon>Pseudomonadati</taxon>
        <taxon>Pseudomonadota</taxon>
        <taxon>Betaproteobacteria</taxon>
        <taxon>Burkholderiales</taxon>
        <taxon>Comamonadaceae</taxon>
        <taxon>Ramlibacter</taxon>
    </lineage>
</organism>
<reference evidence="2" key="1">
    <citation type="submission" date="2021-01" db="EMBL/GenBank/DDBJ databases">
        <title>Ramlibacter sp. strain AW1 16S ribosomal RNA gene Genome sequencing and assembly.</title>
        <authorList>
            <person name="Kang M."/>
        </authorList>
    </citation>
    <scope>NUCLEOTIDE SEQUENCE</scope>
    <source>
        <strain evidence="2">AW1</strain>
    </source>
</reference>
<evidence type="ECO:0000313" key="2">
    <source>
        <dbReference type="EMBL" id="MBL0420092.1"/>
    </source>
</evidence>
<dbReference type="Proteomes" id="UP000613011">
    <property type="component" value="Unassembled WGS sequence"/>
</dbReference>
<dbReference type="AlphaFoldDB" id="A0A936ZHR8"/>
<keyword evidence="3" id="KW-1185">Reference proteome</keyword>